<accession>A0A517LYW3</accession>
<evidence type="ECO:0000313" key="6">
    <source>
        <dbReference type="Proteomes" id="UP000319557"/>
    </source>
</evidence>
<keyword evidence="4" id="KW-0812">Transmembrane</keyword>
<dbReference type="InterPro" id="IPR005950">
    <property type="entry name" value="ModA"/>
</dbReference>
<keyword evidence="6" id="KW-1185">Reference proteome</keyword>
<protein>
    <submittedName>
        <fullName evidence="5">Binding protein</fullName>
    </submittedName>
</protein>
<comment type="similarity">
    <text evidence="1">Belongs to the bacterial solute-binding protein ModA family.</text>
</comment>
<dbReference type="InterPro" id="IPR050682">
    <property type="entry name" value="ModA/WtpA"/>
</dbReference>
<reference evidence="5 6" key="1">
    <citation type="submission" date="2019-02" db="EMBL/GenBank/DDBJ databases">
        <title>Deep-cultivation of Planctomycetes and their phenomic and genomic characterization uncovers novel biology.</title>
        <authorList>
            <person name="Wiegand S."/>
            <person name="Jogler M."/>
            <person name="Boedeker C."/>
            <person name="Pinto D."/>
            <person name="Vollmers J."/>
            <person name="Rivas-Marin E."/>
            <person name="Kohn T."/>
            <person name="Peeters S.H."/>
            <person name="Heuer A."/>
            <person name="Rast P."/>
            <person name="Oberbeckmann S."/>
            <person name="Bunk B."/>
            <person name="Jeske O."/>
            <person name="Meyerdierks A."/>
            <person name="Storesund J.E."/>
            <person name="Kallscheuer N."/>
            <person name="Luecker S."/>
            <person name="Lage O.M."/>
            <person name="Pohl T."/>
            <person name="Merkel B.J."/>
            <person name="Hornburger P."/>
            <person name="Mueller R.-W."/>
            <person name="Bruemmer F."/>
            <person name="Labrenz M."/>
            <person name="Spormann A.M."/>
            <person name="Op den Camp H."/>
            <person name="Overmann J."/>
            <person name="Amann R."/>
            <person name="Jetten M.S.M."/>
            <person name="Mascher T."/>
            <person name="Medema M.H."/>
            <person name="Devos D.P."/>
            <person name="Kaster A.-K."/>
            <person name="Ovreas L."/>
            <person name="Rohde M."/>
            <person name="Galperin M.Y."/>
            <person name="Jogler C."/>
        </authorList>
    </citation>
    <scope>NUCLEOTIDE SEQUENCE [LARGE SCALE GENOMIC DNA]</scope>
    <source>
        <strain evidence="5 6">EC9</strain>
    </source>
</reference>
<dbReference type="PANTHER" id="PTHR30632">
    <property type="entry name" value="MOLYBDATE-BINDING PERIPLASMIC PROTEIN"/>
    <property type="match status" value="1"/>
</dbReference>
<keyword evidence="3" id="KW-0732">Signal</keyword>
<dbReference type="NCBIfam" id="TIGR01256">
    <property type="entry name" value="modA"/>
    <property type="match status" value="1"/>
</dbReference>
<dbReference type="Pfam" id="PF13531">
    <property type="entry name" value="SBP_bac_11"/>
    <property type="match status" value="2"/>
</dbReference>
<sequence length="527" mass="57928">MREIDHGMLASFLSFDSLKLVNMSSKNRFLLLIIVSAVSLAGIFATLNFGRQPTTDVQQKPLVLYCAASNRAVMESIRADYEREFGRKVEIQYGPSQTLLSSIEVTRSGDLFLPADDSYIEMGREKQLIAEVLPIARMQAVVAVKRNNPKSIEQYSDLLRDEVRLVLASPDSAAIGKVVREVLSVDNQWEPMASSASALRATVNEVANDVTIGAADAAIVYDAVLHTYEELEYVELPELADAASQISVGVIASTDQPQAALHFARYLSAQDRGLQHYAEFGFRTQGGDAWSDVPELSIFAGSMLRPAIEETIAAFEKREGIKVNRVYNGCGILVAQMKAGQHPDAYFACDSEFMNQVHDLFPEPVPVSQNELVILVQKGNPKNIRSLRDLARKDLRVGIGHEHQCAMGWITQNTFREGGIQQKVMPNVTVQSPTGDMLVNQMLTGSLDTAVAYLSNAAGASESLDAIRIQDISCSVATQPWAVAEESKYPELAGRLFQQICSQSSQGIFAAEGFRWQMDANTENDHQ</sequence>
<name>A0A517LYW3_9BACT</name>
<dbReference type="Gene3D" id="3.40.190.10">
    <property type="entry name" value="Periplasmic binding protein-like II"/>
    <property type="match status" value="4"/>
</dbReference>
<dbReference type="PANTHER" id="PTHR30632:SF0">
    <property type="entry name" value="SULFATE-BINDING PROTEIN"/>
    <property type="match status" value="1"/>
</dbReference>
<keyword evidence="2" id="KW-0479">Metal-binding</keyword>
<dbReference type="EMBL" id="CP036261">
    <property type="protein sequence ID" value="QDS87810.1"/>
    <property type="molecule type" value="Genomic_DNA"/>
</dbReference>
<dbReference type="GO" id="GO:0046872">
    <property type="term" value="F:metal ion binding"/>
    <property type="evidence" value="ECO:0007669"/>
    <property type="project" value="UniProtKB-KW"/>
</dbReference>
<dbReference type="SUPFAM" id="SSF53850">
    <property type="entry name" value="Periplasmic binding protein-like II"/>
    <property type="match status" value="2"/>
</dbReference>
<dbReference type="AlphaFoldDB" id="A0A517LYW3"/>
<dbReference type="GO" id="GO:0015689">
    <property type="term" value="P:molybdate ion transport"/>
    <property type="evidence" value="ECO:0007669"/>
    <property type="project" value="InterPro"/>
</dbReference>
<gene>
    <name evidence="5" type="ORF">EC9_19930</name>
</gene>
<proteinExistence type="inferred from homology"/>
<dbReference type="KEGG" id="ruv:EC9_19930"/>
<evidence type="ECO:0000256" key="4">
    <source>
        <dbReference type="SAM" id="Phobius"/>
    </source>
</evidence>
<keyword evidence="4" id="KW-0472">Membrane</keyword>
<evidence type="ECO:0000256" key="2">
    <source>
        <dbReference type="ARBA" id="ARBA00022723"/>
    </source>
</evidence>
<evidence type="ECO:0000256" key="1">
    <source>
        <dbReference type="ARBA" id="ARBA00009175"/>
    </source>
</evidence>
<evidence type="ECO:0000313" key="5">
    <source>
        <dbReference type="EMBL" id="QDS87810.1"/>
    </source>
</evidence>
<evidence type="ECO:0000256" key="3">
    <source>
        <dbReference type="ARBA" id="ARBA00022729"/>
    </source>
</evidence>
<dbReference type="GO" id="GO:0030973">
    <property type="term" value="F:molybdate ion binding"/>
    <property type="evidence" value="ECO:0007669"/>
    <property type="project" value="TreeGrafter"/>
</dbReference>
<dbReference type="Proteomes" id="UP000319557">
    <property type="component" value="Chromosome"/>
</dbReference>
<feature type="transmembrane region" description="Helical" evidence="4">
    <location>
        <begin position="29"/>
        <end position="50"/>
    </location>
</feature>
<keyword evidence="4" id="KW-1133">Transmembrane helix</keyword>
<organism evidence="5 6">
    <name type="scientific">Rosistilla ulvae</name>
    <dbReference type="NCBI Taxonomy" id="1930277"/>
    <lineage>
        <taxon>Bacteria</taxon>
        <taxon>Pseudomonadati</taxon>
        <taxon>Planctomycetota</taxon>
        <taxon>Planctomycetia</taxon>
        <taxon>Pirellulales</taxon>
        <taxon>Pirellulaceae</taxon>
        <taxon>Rosistilla</taxon>
    </lineage>
</organism>